<feature type="signal peptide" evidence="3">
    <location>
        <begin position="1"/>
        <end position="20"/>
    </location>
</feature>
<reference evidence="5" key="1">
    <citation type="journal article" date="2015" name="PLoS Genet.">
        <title>The dynamic genome and transcriptome of the human fungal pathogen Blastomyces and close relative Emmonsia.</title>
        <authorList>
            <person name="Munoz J.F."/>
            <person name="Gauthier G.M."/>
            <person name="Desjardins C.A."/>
            <person name="Gallo J.E."/>
            <person name="Holder J."/>
            <person name="Sullivan T.D."/>
            <person name="Marty A.J."/>
            <person name="Carmen J.C."/>
            <person name="Chen Z."/>
            <person name="Ding L."/>
            <person name="Gujja S."/>
            <person name="Magrini V."/>
            <person name="Misas E."/>
            <person name="Mitreva M."/>
            <person name="Priest M."/>
            <person name="Saif S."/>
            <person name="Whiston E.A."/>
            <person name="Young S."/>
            <person name="Zeng Q."/>
            <person name="Goldman W.E."/>
            <person name="Mardis E.R."/>
            <person name="Taylor J.W."/>
            <person name="McEwen J.G."/>
            <person name="Clay O.K."/>
            <person name="Klein B.S."/>
            <person name="Cuomo C.A."/>
        </authorList>
    </citation>
    <scope>NUCLEOTIDE SEQUENCE [LARGE SCALE GENOMIC DNA]</scope>
    <source>
        <strain evidence="5">UAMH 3008</strain>
    </source>
</reference>
<proteinExistence type="predicted"/>
<dbReference type="AlphaFoldDB" id="A0A0G2JAY7"/>
<sequence length="367" mass="37869">MKPHSFFVTTLFTLAASQQAAVPADLAESFSSSGTQGLQVSFGGDASDGITNGNTVGLEDISSQPTFALGDSSGVNRAISYTILMLDTTDDNVRKVQFLQTGFKATGDKTKLEAEGEPAVPYTPPSLDSGPRQFSFLLYQQRGQDLAQLSGVPRSRTGAAGPFDVKAFETANNLQPPRAGMAILVDGNAGEPEQSPPPSESELEFVPFATQETSPFTSTPTFTSISVSTISSISTVGEADDDVTGFPFSFAFTSIPTAALSPSSPSPLLDAPSSEEQSLTEPAAPSASPSTSSSPSPAARQTRTSIVVVIASPTTLPVASAGEPVGAAREVDTGDSAAAGLYQSAYSGMFVAAILLLAQVGWYTLGR</sequence>
<keyword evidence="2" id="KW-1133">Transmembrane helix</keyword>
<evidence type="ECO:0000256" key="2">
    <source>
        <dbReference type="SAM" id="Phobius"/>
    </source>
</evidence>
<feature type="region of interest" description="Disordered" evidence="1">
    <location>
        <begin position="261"/>
        <end position="299"/>
    </location>
</feature>
<dbReference type="InterPro" id="IPR035810">
    <property type="entry name" value="PEBP_euk"/>
</dbReference>
<dbReference type="VEuPathDB" id="FungiDB:EMCG_07665"/>
<dbReference type="Proteomes" id="UP000034164">
    <property type="component" value="Unassembled WGS sequence"/>
</dbReference>
<keyword evidence="2" id="KW-0812">Transmembrane</keyword>
<dbReference type="EMBL" id="LCZI01000449">
    <property type="protein sequence ID" value="KKZ66551.1"/>
    <property type="molecule type" value="Genomic_DNA"/>
</dbReference>
<name>A0A0G2JAY7_9EURO</name>
<evidence type="ECO:0000313" key="5">
    <source>
        <dbReference type="Proteomes" id="UP000034164"/>
    </source>
</evidence>
<evidence type="ECO:0000256" key="1">
    <source>
        <dbReference type="SAM" id="MobiDB-lite"/>
    </source>
</evidence>
<organism evidence="4 5">
    <name type="scientific">[Emmonsia] crescens</name>
    <dbReference type="NCBI Taxonomy" id="73230"/>
    <lineage>
        <taxon>Eukaryota</taxon>
        <taxon>Fungi</taxon>
        <taxon>Dikarya</taxon>
        <taxon>Ascomycota</taxon>
        <taxon>Pezizomycotina</taxon>
        <taxon>Eurotiomycetes</taxon>
        <taxon>Eurotiomycetidae</taxon>
        <taxon>Onygenales</taxon>
        <taxon>Ajellomycetaceae</taxon>
        <taxon>Emergomyces</taxon>
    </lineage>
</organism>
<feature type="chain" id="PRO_5002546439" evidence="3">
    <location>
        <begin position="21"/>
        <end position="367"/>
    </location>
</feature>
<dbReference type="CDD" id="cd00866">
    <property type="entry name" value="PEBP_euk"/>
    <property type="match status" value="1"/>
</dbReference>
<protein>
    <submittedName>
        <fullName evidence="4">Uncharacterized protein</fullName>
    </submittedName>
</protein>
<comment type="caution">
    <text evidence="4">The sequence shown here is derived from an EMBL/GenBank/DDBJ whole genome shotgun (WGS) entry which is preliminary data.</text>
</comment>
<evidence type="ECO:0000256" key="3">
    <source>
        <dbReference type="SAM" id="SignalP"/>
    </source>
</evidence>
<feature type="transmembrane region" description="Helical" evidence="2">
    <location>
        <begin position="345"/>
        <end position="365"/>
    </location>
</feature>
<keyword evidence="3" id="KW-0732">Signal</keyword>
<dbReference type="Gene3D" id="3.90.280.10">
    <property type="entry name" value="PEBP-like"/>
    <property type="match status" value="1"/>
</dbReference>
<keyword evidence="2" id="KW-0472">Membrane</keyword>
<gene>
    <name evidence="4" type="ORF">EMCG_07665</name>
</gene>
<accession>A0A0G2JAY7</accession>
<dbReference type="SUPFAM" id="SSF49777">
    <property type="entry name" value="PEBP-like"/>
    <property type="match status" value="1"/>
</dbReference>
<feature type="compositionally biased region" description="Low complexity" evidence="1">
    <location>
        <begin position="282"/>
        <end position="299"/>
    </location>
</feature>
<evidence type="ECO:0000313" key="4">
    <source>
        <dbReference type="EMBL" id="KKZ66551.1"/>
    </source>
</evidence>
<feature type="compositionally biased region" description="Low complexity" evidence="1">
    <location>
        <begin position="261"/>
        <end position="274"/>
    </location>
</feature>
<dbReference type="InterPro" id="IPR036610">
    <property type="entry name" value="PEBP-like_sf"/>
</dbReference>
<dbReference type="OrthoDB" id="5231984at2759"/>